<accession>A0ABR0M6C1</accession>
<name>A0ABR0M6C1_9PEZI</name>
<dbReference type="PANTHER" id="PTHR31531:SF2">
    <property type="entry name" value="E3 UBIQUITIN-PROTEIN LIGASE E3D"/>
    <property type="match status" value="1"/>
</dbReference>
<sequence>MASGSDTVSTITLYAELLFHIRAVSFITSLQTNSNKTTRAELSADGEHINLAHDGEVATIRLPTKIAGGGSAVLTLPAAPSKELTLRLQLEERSPGLSRIDGGSANAVPWCASSLSEGTRVQCRECQSDLLGPQRVSEWKDLPSESWAEMMDFWHCHKPNVERYVGDEDAQGRKGYAASSHLVAVVGVGLVDLSYFLFAVEDCCGME</sequence>
<dbReference type="Pfam" id="PF09814">
    <property type="entry name" value="HECT_2"/>
    <property type="match status" value="1"/>
</dbReference>
<evidence type="ECO:0000313" key="2">
    <source>
        <dbReference type="Proteomes" id="UP001357485"/>
    </source>
</evidence>
<gene>
    <name evidence="1" type="ORF">LTR16_004671</name>
</gene>
<dbReference type="InterPro" id="IPR019193">
    <property type="entry name" value="UBQ-conj_enz_E2-bd_prot"/>
</dbReference>
<feature type="non-terminal residue" evidence="1">
    <location>
        <position position="207"/>
    </location>
</feature>
<protein>
    <recommendedName>
        <fullName evidence="3">Ubiquitin-conjugating enzyme E2-binding protein</fullName>
    </recommendedName>
</protein>
<evidence type="ECO:0000313" key="1">
    <source>
        <dbReference type="EMBL" id="KAK5285259.1"/>
    </source>
</evidence>
<comment type="caution">
    <text evidence="1">The sequence shown here is derived from an EMBL/GenBank/DDBJ whole genome shotgun (WGS) entry which is preliminary data.</text>
</comment>
<dbReference type="Proteomes" id="UP001357485">
    <property type="component" value="Unassembled WGS sequence"/>
</dbReference>
<evidence type="ECO:0008006" key="3">
    <source>
        <dbReference type="Google" id="ProtNLM"/>
    </source>
</evidence>
<organism evidence="1 2">
    <name type="scientific">Cryomyces antarcticus</name>
    <dbReference type="NCBI Taxonomy" id="329879"/>
    <lineage>
        <taxon>Eukaryota</taxon>
        <taxon>Fungi</taxon>
        <taxon>Dikarya</taxon>
        <taxon>Ascomycota</taxon>
        <taxon>Pezizomycotina</taxon>
        <taxon>Dothideomycetes</taxon>
        <taxon>Dothideomycetes incertae sedis</taxon>
        <taxon>Cryomyces</taxon>
    </lineage>
</organism>
<keyword evidence="2" id="KW-1185">Reference proteome</keyword>
<proteinExistence type="predicted"/>
<reference evidence="1 2" key="1">
    <citation type="submission" date="2023-08" db="EMBL/GenBank/DDBJ databases">
        <title>Black Yeasts Isolated from many extreme environments.</title>
        <authorList>
            <person name="Coleine C."/>
            <person name="Stajich J.E."/>
            <person name="Selbmann L."/>
        </authorList>
    </citation>
    <scope>NUCLEOTIDE SEQUENCE [LARGE SCALE GENOMIC DNA]</scope>
    <source>
        <strain evidence="1 2">CCFEE 536</strain>
    </source>
</reference>
<dbReference type="PANTHER" id="PTHR31531">
    <property type="entry name" value="E3 UBIQUITIN-PROTEIN LIGASE E3D FAMILY MEMBER"/>
    <property type="match status" value="1"/>
</dbReference>
<dbReference type="EMBL" id="JAVRRA010000649">
    <property type="protein sequence ID" value="KAK5285259.1"/>
    <property type="molecule type" value="Genomic_DNA"/>
</dbReference>